<evidence type="ECO:0000313" key="4">
    <source>
        <dbReference type="Proteomes" id="UP001211005"/>
    </source>
</evidence>
<accession>A0ABY7LQX2</accession>
<dbReference type="EMBL" id="CP114767">
    <property type="protein sequence ID" value="WBA41866.1"/>
    <property type="molecule type" value="Genomic_DNA"/>
</dbReference>
<dbReference type="RefSeq" id="WP_269559926.1">
    <property type="nucleotide sequence ID" value="NZ_CP114767.1"/>
</dbReference>
<reference evidence="3 4" key="1">
    <citation type="submission" date="2022-12" db="EMBL/GenBank/DDBJ databases">
        <title>Hymenobacter canadensis sp. nov. isolated from lake water of the Cambridge Bay, Canada.</title>
        <authorList>
            <person name="Kim W.H."/>
            <person name="Lee Y.M."/>
        </authorList>
    </citation>
    <scope>NUCLEOTIDE SEQUENCE [LARGE SCALE GENOMIC DNA]</scope>
    <source>
        <strain evidence="3 4">PAMC 29467</strain>
    </source>
</reference>
<feature type="chain" id="PRO_5046447877" evidence="2">
    <location>
        <begin position="20"/>
        <end position="310"/>
    </location>
</feature>
<sequence>MLLRSALLMSLGLGLAAPAAVRAQQVPRELNTLPPAPATRPPAAAVPAATPDTTRQAAPRQLAAPPAAPATAPQQAPLPPAATTRYSVGLKSGQVYKGFDVLVKQPLLGRPYLLMDGQQRFELEQVRYYEDETGFYVRTTLPGRSSRESTLRRDKVGRISLYSITSTQYAGNGMGGFGGGYGRYGGFGGYPYGFGGPAYRTTKTEYFSKDNGPIENLNVRTLALATADNQAATSLLLQARQYQTYTTLSYVAAGGLLVAGLVQSLNQNSNGPSISPLVYASLPLMIVPLVLGGKTQNNVRQAISLYNRGQ</sequence>
<feature type="region of interest" description="Disordered" evidence="1">
    <location>
        <begin position="31"/>
        <end position="80"/>
    </location>
</feature>
<protein>
    <submittedName>
        <fullName evidence="3">Uncharacterized protein</fullName>
    </submittedName>
</protein>
<feature type="compositionally biased region" description="Low complexity" evidence="1">
    <location>
        <begin position="41"/>
        <end position="75"/>
    </location>
</feature>
<name>A0ABY7LQX2_9BACT</name>
<dbReference type="Proteomes" id="UP001211005">
    <property type="component" value="Chromosome"/>
</dbReference>
<proteinExistence type="predicted"/>
<evidence type="ECO:0000313" key="3">
    <source>
        <dbReference type="EMBL" id="WBA41866.1"/>
    </source>
</evidence>
<keyword evidence="4" id="KW-1185">Reference proteome</keyword>
<evidence type="ECO:0000256" key="1">
    <source>
        <dbReference type="SAM" id="MobiDB-lite"/>
    </source>
</evidence>
<organism evidence="3 4">
    <name type="scientific">Hymenobacter canadensis</name>
    <dbReference type="NCBI Taxonomy" id="2999067"/>
    <lineage>
        <taxon>Bacteria</taxon>
        <taxon>Pseudomonadati</taxon>
        <taxon>Bacteroidota</taxon>
        <taxon>Cytophagia</taxon>
        <taxon>Cytophagales</taxon>
        <taxon>Hymenobacteraceae</taxon>
        <taxon>Hymenobacter</taxon>
    </lineage>
</organism>
<gene>
    <name evidence="3" type="ORF">O3303_18910</name>
</gene>
<feature type="signal peptide" evidence="2">
    <location>
        <begin position="1"/>
        <end position="19"/>
    </location>
</feature>
<evidence type="ECO:0000256" key="2">
    <source>
        <dbReference type="SAM" id="SignalP"/>
    </source>
</evidence>
<keyword evidence="2" id="KW-0732">Signal</keyword>